<dbReference type="SMART" id="SM00052">
    <property type="entry name" value="EAL"/>
    <property type="match status" value="1"/>
</dbReference>
<dbReference type="RefSeq" id="WP_097078155.1">
    <property type="nucleotide sequence ID" value="NZ_BAABHT010000010.1"/>
</dbReference>
<dbReference type="Proteomes" id="UP000219042">
    <property type="component" value="Unassembled WGS sequence"/>
</dbReference>
<dbReference type="CDD" id="cd01948">
    <property type="entry name" value="EAL"/>
    <property type="match status" value="1"/>
</dbReference>
<evidence type="ECO:0000313" key="2">
    <source>
        <dbReference type="EMBL" id="SNX43859.1"/>
    </source>
</evidence>
<dbReference type="InterPro" id="IPR050706">
    <property type="entry name" value="Cyclic-di-GMP_PDE-like"/>
</dbReference>
<protein>
    <submittedName>
        <fullName evidence="2">EAL domain, c-di-GMP-specific phosphodiesterase class I (Or its enzymatically inactive variant)</fullName>
    </submittedName>
</protein>
<evidence type="ECO:0000313" key="3">
    <source>
        <dbReference type="Proteomes" id="UP000219042"/>
    </source>
</evidence>
<dbReference type="PROSITE" id="PS50883">
    <property type="entry name" value="EAL"/>
    <property type="match status" value="1"/>
</dbReference>
<dbReference type="GO" id="GO:0071111">
    <property type="term" value="F:cyclic-guanylate-specific phosphodiesterase activity"/>
    <property type="evidence" value="ECO:0007669"/>
    <property type="project" value="InterPro"/>
</dbReference>
<evidence type="ECO:0000259" key="1">
    <source>
        <dbReference type="PROSITE" id="PS50883"/>
    </source>
</evidence>
<dbReference type="Gene3D" id="3.20.20.450">
    <property type="entry name" value="EAL domain"/>
    <property type="match status" value="1"/>
</dbReference>
<dbReference type="InterPro" id="IPR001633">
    <property type="entry name" value="EAL_dom"/>
</dbReference>
<dbReference type="Pfam" id="PF00563">
    <property type="entry name" value="EAL"/>
    <property type="match status" value="1"/>
</dbReference>
<organism evidence="2 3">
    <name type="scientific">Acinetobacter puyangensis</name>
    <dbReference type="NCBI Taxonomy" id="1096779"/>
    <lineage>
        <taxon>Bacteria</taxon>
        <taxon>Pseudomonadati</taxon>
        <taxon>Pseudomonadota</taxon>
        <taxon>Gammaproteobacteria</taxon>
        <taxon>Moraxellales</taxon>
        <taxon>Moraxellaceae</taxon>
        <taxon>Acinetobacter</taxon>
    </lineage>
</organism>
<dbReference type="PANTHER" id="PTHR33121">
    <property type="entry name" value="CYCLIC DI-GMP PHOSPHODIESTERASE PDEF"/>
    <property type="match status" value="1"/>
</dbReference>
<dbReference type="SUPFAM" id="SSF141868">
    <property type="entry name" value="EAL domain-like"/>
    <property type="match status" value="1"/>
</dbReference>
<dbReference type="InterPro" id="IPR035919">
    <property type="entry name" value="EAL_sf"/>
</dbReference>
<sequence length="269" mass="31608">MLKNKYLKELNFDRNLFSYFLMNKGVITYDTIIAYYQPIVESIESKDIFLFEALMRWDHEKYGIISADSFIDYFKENGDILALGSVFSFRVFQEFFLLNQINDANASVSINFSIRELSAPFFMESFKIMIRQSGLNPELFVIELSELEFLDSLVLYKRILYQLKEMGVRICIDNFGHNFSSFTYLLNLPVDMVKIDKFFVQKINNDQEVYLIISSLINICHNLSIKVIAVGVETESQYYLLKNMNCDYYQGYYFSQPFSLDLIGFYSIS</sequence>
<proteinExistence type="predicted"/>
<dbReference type="PANTHER" id="PTHR33121:SF70">
    <property type="entry name" value="SIGNALING PROTEIN YKOW"/>
    <property type="match status" value="1"/>
</dbReference>
<dbReference type="EMBL" id="OANT01000002">
    <property type="protein sequence ID" value="SNX43859.1"/>
    <property type="molecule type" value="Genomic_DNA"/>
</dbReference>
<reference evidence="3" key="1">
    <citation type="submission" date="2016-09" db="EMBL/GenBank/DDBJ databases">
        <authorList>
            <person name="Varghese N."/>
            <person name="Submissions S."/>
        </authorList>
    </citation>
    <scope>NUCLEOTIDE SEQUENCE [LARGE SCALE GENOMIC DNA]</scope>
    <source>
        <strain evidence="3">ANC 4466</strain>
    </source>
</reference>
<accession>A0A240E6M7</accession>
<dbReference type="OrthoDB" id="9804951at2"/>
<dbReference type="AlphaFoldDB" id="A0A240E6M7"/>
<gene>
    <name evidence="2" type="ORF">SAMN05421731_10215</name>
</gene>
<feature type="domain" description="EAL" evidence="1">
    <location>
        <begin position="15"/>
        <end position="269"/>
    </location>
</feature>
<name>A0A240E6M7_9GAMM</name>
<keyword evidence="3" id="KW-1185">Reference proteome</keyword>